<evidence type="ECO:0000259" key="1">
    <source>
        <dbReference type="Pfam" id="PF00535"/>
    </source>
</evidence>
<dbReference type="GO" id="GO:0016758">
    <property type="term" value="F:hexosyltransferase activity"/>
    <property type="evidence" value="ECO:0007669"/>
    <property type="project" value="UniProtKB-ARBA"/>
</dbReference>
<name>A0A4U7BNW3_9BACT</name>
<comment type="caution">
    <text evidence="2">The sequence shown here is derived from an EMBL/GenBank/DDBJ whole genome shotgun (WGS) entry which is preliminary data.</text>
</comment>
<dbReference type="InterPro" id="IPR001173">
    <property type="entry name" value="Glyco_trans_2-like"/>
</dbReference>
<evidence type="ECO:0000313" key="2">
    <source>
        <dbReference type="EMBL" id="TKX30606.1"/>
    </source>
</evidence>
<dbReference type="EMBL" id="NXLZ01000009">
    <property type="protein sequence ID" value="TKX30606.1"/>
    <property type="molecule type" value="Genomic_DNA"/>
</dbReference>
<dbReference type="Proteomes" id="UP000308838">
    <property type="component" value="Unassembled WGS sequence"/>
</dbReference>
<protein>
    <recommendedName>
        <fullName evidence="1">Glycosyltransferase 2-like domain-containing protein</fullName>
    </recommendedName>
</protein>
<dbReference type="SUPFAM" id="SSF53448">
    <property type="entry name" value="Nucleotide-diphospho-sugar transferases"/>
    <property type="match status" value="1"/>
</dbReference>
<gene>
    <name evidence="2" type="ORF">CQA69_05995</name>
</gene>
<dbReference type="InterPro" id="IPR029044">
    <property type="entry name" value="Nucleotide-diphossugar_trans"/>
</dbReference>
<feature type="domain" description="Glycosyltransferase 2-like" evidence="1">
    <location>
        <begin position="13"/>
        <end position="92"/>
    </location>
</feature>
<dbReference type="PANTHER" id="PTHR22916">
    <property type="entry name" value="GLYCOSYLTRANSFERASE"/>
    <property type="match status" value="1"/>
</dbReference>
<dbReference type="Gene3D" id="3.90.550.10">
    <property type="entry name" value="Spore Coat Polysaccharide Biosynthesis Protein SpsA, Chain A"/>
    <property type="match status" value="1"/>
</dbReference>
<dbReference type="OrthoDB" id="9786172at2"/>
<proteinExistence type="predicted"/>
<evidence type="ECO:0000313" key="3">
    <source>
        <dbReference type="Proteomes" id="UP000308838"/>
    </source>
</evidence>
<reference evidence="2 3" key="1">
    <citation type="submission" date="2018-05" db="EMBL/GenBank/DDBJ databases">
        <title>Novel Campyloabacter and Helicobacter Species and Strains.</title>
        <authorList>
            <person name="Mannion A.J."/>
            <person name="Shen Z."/>
            <person name="Fox J.G."/>
        </authorList>
    </citation>
    <scope>NUCLEOTIDE SEQUENCE [LARGE SCALE GENOMIC DNA]</scope>
    <source>
        <strain evidence="3">MIT17-664</strain>
    </source>
</reference>
<organism evidence="2 3">
    <name type="scientific">Campylobacter estrildidarum</name>
    <dbReference type="NCBI Taxonomy" id="2510189"/>
    <lineage>
        <taxon>Bacteria</taxon>
        <taxon>Pseudomonadati</taxon>
        <taxon>Campylobacterota</taxon>
        <taxon>Epsilonproteobacteria</taxon>
        <taxon>Campylobacterales</taxon>
        <taxon>Campylobacteraceae</taxon>
        <taxon>Campylobacter</taxon>
    </lineage>
</organism>
<keyword evidence="3" id="KW-1185">Reference proteome</keyword>
<dbReference type="AlphaFoldDB" id="A0A4U7BNW3"/>
<dbReference type="CDD" id="cd00761">
    <property type="entry name" value="Glyco_tranf_GTA_type"/>
    <property type="match status" value="1"/>
</dbReference>
<dbReference type="PANTHER" id="PTHR22916:SF3">
    <property type="entry name" value="UDP-GLCNAC:BETAGAL BETA-1,3-N-ACETYLGLUCOSAMINYLTRANSFERASE-LIKE PROTEIN 1"/>
    <property type="match status" value="1"/>
</dbReference>
<sequence length="730" mass="87624">MQEIISISKTVGVVIPIYNVQDYLKECLDSVINQTYKNLQIVLVNDGSTDENSLNIAKEYTLKDERFILFDKKNGGLSSARNVGIEYFSKEYKLKNITNDIKENSLIEFDLDGNNPYEIYKVYKSSKFFKNKDELLNFKTPDIDYIIFLDSDDYWELNCIEECVPRMDGVEVVWFDVKILLDGVNHSNWRSNIKWFNYTQECILERNDWLERLYNNKLSWFYFSWQGMINFVFLKGIKLKFINYIIQEDDHFGIVLFSQLKRVYVFPNELYTYRIRPNSIMSYDGKITQKNIPVFFKSNLKHFNDDVTQTKKYFHVSSSVKTYLELVKFLKLQRDSLLNKSLCKYLLPTYIKNAFEIIHFNIDPLNLLSNAKTIKKLMKKYDIKPHGIEFRFKNELPYRLGNTILQNCRSLKKVIKLPVKIYKIFNQNKLEQKIFQTRVANNSYFELPKLQEYEDYYRLDYLKKHLSYKIGLSFLKCHKYRYLGGYFVFLFQASIILFRFQKNKITKERSAIHSEISNLRGYLYNIEIGINNLIFQNKNLNFYDTNNNLLIFFKDENLMKYLSYENIAFVDLTDKYLEDYKTLSIFDNIYFYAFEPDNFNFLLTRKKNVKNMEIFNFILGAKTFTKKKKYKLNNDNTISQENFNFIQVKDINWFLDNEAFNDCKLLILYLKLNSNTFELLRYIISEKIYLKCFYIFCNIEDNFSYDVLYDEIKQEMKSNDINNIVIRTNI</sequence>
<dbReference type="Pfam" id="PF00535">
    <property type="entry name" value="Glycos_transf_2"/>
    <property type="match status" value="1"/>
</dbReference>
<accession>A0A4U7BNW3</accession>